<evidence type="ECO:0000313" key="2">
    <source>
        <dbReference type="Proteomes" id="UP000231343"/>
    </source>
</evidence>
<accession>A0A2H0Y1E6</accession>
<dbReference type="Proteomes" id="UP000231343">
    <property type="component" value="Unassembled WGS sequence"/>
</dbReference>
<gene>
    <name evidence="1" type="ORF">COT42_01130</name>
</gene>
<reference evidence="1 2" key="1">
    <citation type="submission" date="2017-09" db="EMBL/GenBank/DDBJ databases">
        <title>Depth-based differentiation of microbial function through sediment-hosted aquifers and enrichment of novel symbionts in the deep terrestrial subsurface.</title>
        <authorList>
            <person name="Probst A.J."/>
            <person name="Ladd B."/>
            <person name="Jarett J.K."/>
            <person name="Geller-Mcgrath D.E."/>
            <person name="Sieber C.M."/>
            <person name="Emerson J.B."/>
            <person name="Anantharaman K."/>
            <person name="Thomas B.C."/>
            <person name="Malmstrom R."/>
            <person name="Stieglmeier M."/>
            <person name="Klingl A."/>
            <person name="Woyke T."/>
            <person name="Ryan C.M."/>
            <person name="Banfield J.F."/>
        </authorList>
    </citation>
    <scope>NUCLEOTIDE SEQUENCE [LARGE SCALE GENOMIC DNA]</scope>
    <source>
        <strain evidence="1">CG08_land_8_20_14_0_20_45_16</strain>
    </source>
</reference>
<evidence type="ECO:0000313" key="1">
    <source>
        <dbReference type="EMBL" id="PIS31411.1"/>
    </source>
</evidence>
<sequence length="104" mass="11810">MKGLIKQQKSLLRRLVQCGDFVRGSINCVCGRCNRANCICEKKSAAKAYRLTYKDGLQQTKIVYLAKNRLRVARQLLANYARVRNIIEQIINTNIKILKKGSGP</sequence>
<dbReference type="EMBL" id="PEYM01000017">
    <property type="protein sequence ID" value="PIS31411.1"/>
    <property type="molecule type" value="Genomic_DNA"/>
</dbReference>
<dbReference type="AlphaFoldDB" id="A0A2H0Y1E6"/>
<proteinExistence type="predicted"/>
<protein>
    <submittedName>
        <fullName evidence="1">Uncharacterized protein</fullName>
    </submittedName>
</protein>
<name>A0A2H0Y1E6_UNCSA</name>
<comment type="caution">
    <text evidence="1">The sequence shown here is derived from an EMBL/GenBank/DDBJ whole genome shotgun (WGS) entry which is preliminary data.</text>
</comment>
<organism evidence="1 2">
    <name type="scientific">Candidatus Saganbacteria bacterium CG08_land_8_20_14_0_20_45_16</name>
    <dbReference type="NCBI Taxonomy" id="2014293"/>
    <lineage>
        <taxon>Bacteria</taxon>
        <taxon>Bacillati</taxon>
        <taxon>Saganbacteria</taxon>
    </lineage>
</organism>